<name>Q6K043_HUMAN</name>
<evidence type="ECO:0000313" key="2">
    <source>
        <dbReference type="EMBL" id="AAO91806.1"/>
    </source>
</evidence>
<feature type="region of interest" description="Disordered" evidence="1">
    <location>
        <begin position="1"/>
        <end position="24"/>
    </location>
</feature>
<protein>
    <submittedName>
        <fullName evidence="2">Lung cancer protooncogene 11</fullName>
    </submittedName>
</protein>
<evidence type="ECO:0000256" key="1">
    <source>
        <dbReference type="SAM" id="MobiDB-lite"/>
    </source>
</evidence>
<dbReference type="EMBL" id="AY216800">
    <property type="protein sequence ID" value="AAO91806.1"/>
    <property type="molecule type" value="mRNA"/>
</dbReference>
<sequence>MREAPPVAGTPRNRRGPGAGPGAAVDYRSRRGAASCEAGAGAWLRLCAPTLRSCKRAVLAVFLFQIQFCGITRKGALVLST</sequence>
<organism evidence="2">
    <name type="scientific">Homo sapiens</name>
    <name type="common">Human</name>
    <dbReference type="NCBI Taxonomy" id="9606"/>
    <lineage>
        <taxon>Eukaryota</taxon>
        <taxon>Metazoa</taxon>
        <taxon>Chordata</taxon>
        <taxon>Craniata</taxon>
        <taxon>Vertebrata</taxon>
        <taxon>Euteleostomi</taxon>
        <taxon>Mammalia</taxon>
        <taxon>Eutheria</taxon>
        <taxon>Euarchontoglires</taxon>
        <taxon>Primates</taxon>
        <taxon>Haplorrhini</taxon>
        <taxon>Catarrhini</taxon>
        <taxon>Hominidae</taxon>
        <taxon>Homo</taxon>
    </lineage>
</organism>
<accession>Q6K043</accession>
<proteinExistence type="evidence at transcript level"/>
<reference evidence="2" key="1">
    <citation type="submission" date="2003-01" db="EMBL/GenBank/DDBJ databases">
        <title>Identification of human transformation-related gene.</title>
        <authorList>
            <person name="Kim J.W."/>
        </authorList>
    </citation>
    <scope>NUCLEOTIDE SEQUENCE</scope>
</reference>
<dbReference type="AlphaFoldDB" id="Q6K043"/>